<dbReference type="EMBL" id="JAYLLN010000005">
    <property type="protein sequence ID" value="MEI5984079.1"/>
    <property type="molecule type" value="Genomic_DNA"/>
</dbReference>
<protein>
    <submittedName>
        <fullName evidence="2">Tetratricopeptide repeat protein</fullName>
    </submittedName>
</protein>
<dbReference type="InterPro" id="IPR011990">
    <property type="entry name" value="TPR-like_helical_dom_sf"/>
</dbReference>
<dbReference type="InterPro" id="IPR019734">
    <property type="entry name" value="TPR_rpt"/>
</dbReference>
<name>A0ABU8I3R6_9SPHI</name>
<comment type="caution">
    <text evidence="2">The sequence shown here is derived from an EMBL/GenBank/DDBJ whole genome shotgun (WGS) entry which is preliminary data.</text>
</comment>
<reference evidence="2 3" key="1">
    <citation type="submission" date="2024-01" db="EMBL/GenBank/DDBJ databases">
        <title>Sphingobacterium tenebrionis sp. nov., a novel endophyte isolated from tenebrio molitor intestines.</title>
        <authorList>
            <person name="Zhang C."/>
        </authorList>
    </citation>
    <scope>NUCLEOTIDE SEQUENCE [LARGE SCALE GENOMIC DNA]</scope>
    <source>
        <strain evidence="2 3">PU5-4</strain>
    </source>
</reference>
<dbReference type="Proteomes" id="UP001363035">
    <property type="component" value="Unassembled WGS sequence"/>
</dbReference>
<dbReference type="SUPFAM" id="SSF48452">
    <property type="entry name" value="TPR-like"/>
    <property type="match status" value="1"/>
</dbReference>
<accession>A0ABU8I3R6</accession>
<gene>
    <name evidence="2" type="ORF">VJ786_04095</name>
</gene>
<dbReference type="Gene3D" id="1.25.40.10">
    <property type="entry name" value="Tetratricopeptide repeat domain"/>
    <property type="match status" value="1"/>
</dbReference>
<keyword evidence="1" id="KW-0802">TPR repeat</keyword>
<feature type="repeat" description="TPR" evidence="1">
    <location>
        <begin position="78"/>
        <end position="111"/>
    </location>
</feature>
<evidence type="ECO:0000256" key="1">
    <source>
        <dbReference type="PROSITE-ProRule" id="PRU00339"/>
    </source>
</evidence>
<dbReference type="Pfam" id="PF13424">
    <property type="entry name" value="TPR_12"/>
    <property type="match status" value="1"/>
</dbReference>
<sequence length="146" mass="16747">MYDALLYITWEHDAASGIEFGKKGIALAKKQDHKKWLSILYSHTAMSYFYLTQYDSAHYYQDLAFDPANELPSLTPLANAHMNKGTIYKMQDMHAEALKEYLKALQLFEKEGHDVGRGMVLGNISHVYLQLRNFEKAENTSKSPKP</sequence>
<evidence type="ECO:0000313" key="3">
    <source>
        <dbReference type="Proteomes" id="UP001363035"/>
    </source>
</evidence>
<dbReference type="SMART" id="SM00028">
    <property type="entry name" value="TPR"/>
    <property type="match status" value="1"/>
</dbReference>
<evidence type="ECO:0000313" key="2">
    <source>
        <dbReference type="EMBL" id="MEI5984079.1"/>
    </source>
</evidence>
<keyword evidence="3" id="KW-1185">Reference proteome</keyword>
<proteinExistence type="predicted"/>
<dbReference type="PROSITE" id="PS50005">
    <property type="entry name" value="TPR"/>
    <property type="match status" value="1"/>
</dbReference>
<dbReference type="RefSeq" id="WP_336557337.1">
    <property type="nucleotide sequence ID" value="NZ_JAYLLN010000005.1"/>
</dbReference>
<organism evidence="2 3">
    <name type="scientific">Sphingobacterium tenebrionis</name>
    <dbReference type="NCBI Taxonomy" id="3111775"/>
    <lineage>
        <taxon>Bacteria</taxon>
        <taxon>Pseudomonadati</taxon>
        <taxon>Bacteroidota</taxon>
        <taxon>Sphingobacteriia</taxon>
        <taxon>Sphingobacteriales</taxon>
        <taxon>Sphingobacteriaceae</taxon>
        <taxon>Sphingobacterium</taxon>
    </lineage>
</organism>